<dbReference type="InterPro" id="IPR008258">
    <property type="entry name" value="Transglycosylase_SLT_dom_1"/>
</dbReference>
<comment type="caution">
    <text evidence="8">Lacks conserved residue(s) required for the propagation of feature annotation.</text>
</comment>
<dbReference type="PANTHER" id="PTHR35936:SF32">
    <property type="entry name" value="MEMBRANE-BOUND LYTIC MUREIN TRANSGLYCOSYLASE F"/>
    <property type="match status" value="1"/>
</dbReference>
<evidence type="ECO:0000256" key="5">
    <source>
        <dbReference type="ARBA" id="ARBA00023237"/>
    </source>
</evidence>
<dbReference type="SMART" id="SM00062">
    <property type="entry name" value="PBPb"/>
    <property type="match status" value="1"/>
</dbReference>
<comment type="similarity">
    <text evidence="2">Belongs to the bacterial solute-binding protein 3 family.</text>
</comment>
<reference evidence="10" key="1">
    <citation type="submission" date="2019-02" db="EMBL/GenBank/DDBJ databases">
        <authorList>
            <person name="Li S.-H."/>
        </authorList>
    </citation>
    <scope>NUCLEOTIDE SEQUENCE</scope>
    <source>
        <strain evidence="10">IMCC11814</strain>
    </source>
</reference>
<comment type="catalytic activity">
    <reaction evidence="8">
        <text>Exolytic cleavage of the (1-&gt;4)-beta-glycosidic linkage between N-acetylmuramic acid (MurNAc) and N-acetylglucosamine (GlcNAc) residues in peptidoglycan, from either the reducing or the non-reducing ends of the peptidoglycan chains, with concomitant formation of a 1,6-anhydrobond in the MurNAc residue.</text>
        <dbReference type="EC" id="4.2.2.n1"/>
    </reaction>
</comment>
<dbReference type="Proteomes" id="UP001143304">
    <property type="component" value="Unassembled WGS sequence"/>
</dbReference>
<dbReference type="InterPro" id="IPR000189">
    <property type="entry name" value="Transglyc_AS"/>
</dbReference>
<comment type="subcellular location">
    <subcellularLocation>
        <location evidence="8">Cell outer membrane</location>
        <topology evidence="8">Peripheral membrane protein</topology>
    </subcellularLocation>
    <text evidence="8">Attached to the inner leaflet of the outer membrane.</text>
</comment>
<keyword evidence="6 8" id="KW-0456">Lyase</keyword>
<dbReference type="InterPro" id="IPR023703">
    <property type="entry name" value="MltF"/>
</dbReference>
<gene>
    <name evidence="8 10" type="primary">mltF</name>
    <name evidence="10" type="ORF">EYC82_01370</name>
</gene>
<dbReference type="EMBL" id="SHNO01000001">
    <property type="protein sequence ID" value="MCX2976004.1"/>
    <property type="molecule type" value="Genomic_DNA"/>
</dbReference>
<accession>A0ABT3T3A4</accession>
<evidence type="ECO:0000256" key="1">
    <source>
        <dbReference type="ARBA" id="ARBA00007734"/>
    </source>
</evidence>
<evidence type="ECO:0000256" key="7">
    <source>
        <dbReference type="ARBA" id="ARBA00023316"/>
    </source>
</evidence>
<evidence type="ECO:0000256" key="8">
    <source>
        <dbReference type="HAMAP-Rule" id="MF_02016"/>
    </source>
</evidence>
<dbReference type="NCBIfam" id="NF008112">
    <property type="entry name" value="PRK10859.1"/>
    <property type="match status" value="1"/>
</dbReference>
<feature type="domain" description="Solute-binding protein family 3/N-terminal" evidence="9">
    <location>
        <begin position="36"/>
        <end position="262"/>
    </location>
</feature>
<comment type="domain">
    <text evidence="8">The N-terminal domain does not have lytic activity and probably modulates enzymatic activity. The C-terminal domain is the catalytic active domain.</text>
</comment>
<dbReference type="InterPro" id="IPR001638">
    <property type="entry name" value="Solute-binding_3/MltF_N"/>
</dbReference>
<comment type="similarity">
    <text evidence="8">In the C-terminal section; belongs to the transglycosylase Slt family.</text>
</comment>
<dbReference type="SUPFAM" id="SSF53955">
    <property type="entry name" value="Lysozyme-like"/>
    <property type="match status" value="1"/>
</dbReference>
<dbReference type="Gene3D" id="3.40.190.10">
    <property type="entry name" value="Periplasmic binding protein-like II"/>
    <property type="match status" value="2"/>
</dbReference>
<keyword evidence="7 8" id="KW-0961">Cell wall biogenesis/degradation</keyword>
<sequence length="478" mass="54747">MTSMSLGRPILIAAIVLLLCSCDRGDTLDQIQRRGELVVVSRNSPTTYYIDKNGPTGFEYALIQLLAEELGVRLHLESVFTLPDIFNELERGEADIAAAGLTLTEQRAARYPHSMPYYKLTPQVIYVAGKKRPRTLPDLIDRKIAVLRGSSHEEQLNALRQEELPDLSWHPVEEADTLHLLEMLKQGQAELAVIDSNEFAVQQSLYPRQKMAFSLGEEQAMVWYLAPDRNNTRLKALIDAFFQRLQADGTMEQLRQRYFGHTDDVTRMNAFEFTRAMRDTLPRHLALIKQVAREHQIDWQLLAAIAYQESRWNPSATSPTGVRGMMMLTKLTASELGVDNRLDAAQSLRGGTRYFKELMRRLPKSVQQPDRTWMALAAYNVGIGHLHDARALTERQGGNPNLWQDVMERLPLLQKSQYHKNTRFGYARGQEAVTLVQNIRHYYSILTWQDIPDQQPEAPLSTEEYFPEIVRDITLWAL</sequence>
<keyword evidence="3 8" id="KW-0732">Signal</keyword>
<dbReference type="HAMAP" id="MF_02016">
    <property type="entry name" value="MltF"/>
    <property type="match status" value="1"/>
</dbReference>
<name>A0ABT3T3A4_9GAMM</name>
<evidence type="ECO:0000313" key="11">
    <source>
        <dbReference type="Proteomes" id="UP001143304"/>
    </source>
</evidence>
<dbReference type="EC" id="4.2.2.n1" evidence="8"/>
<comment type="similarity">
    <text evidence="8">In the N-terminal section; belongs to the bacterial solute-binding protein 3 family.</text>
</comment>
<dbReference type="CDD" id="cd01009">
    <property type="entry name" value="PBP2_YfhD_N"/>
    <property type="match status" value="1"/>
</dbReference>
<evidence type="ECO:0000259" key="9">
    <source>
        <dbReference type="SMART" id="SM00062"/>
    </source>
</evidence>
<dbReference type="PROSITE" id="PS00922">
    <property type="entry name" value="TRANSGLYCOSYLASE"/>
    <property type="match status" value="1"/>
</dbReference>
<feature type="region of interest" description="LT domain" evidence="8">
    <location>
        <begin position="263"/>
        <end position="478"/>
    </location>
</feature>
<dbReference type="Gene3D" id="1.10.530.10">
    <property type="match status" value="1"/>
</dbReference>
<dbReference type="Pfam" id="PF01464">
    <property type="entry name" value="SLT"/>
    <property type="match status" value="1"/>
</dbReference>
<dbReference type="InterPro" id="IPR023346">
    <property type="entry name" value="Lysozyme-like_dom_sf"/>
</dbReference>
<dbReference type="PANTHER" id="PTHR35936">
    <property type="entry name" value="MEMBRANE-BOUND LYTIC MUREIN TRANSGLYCOSYLASE F"/>
    <property type="match status" value="1"/>
</dbReference>
<evidence type="ECO:0000256" key="4">
    <source>
        <dbReference type="ARBA" id="ARBA00023136"/>
    </source>
</evidence>
<evidence type="ECO:0000256" key="2">
    <source>
        <dbReference type="ARBA" id="ARBA00010333"/>
    </source>
</evidence>
<dbReference type="SUPFAM" id="SSF53850">
    <property type="entry name" value="Periplasmic binding protein-like II"/>
    <property type="match status" value="1"/>
</dbReference>
<feature type="active site" evidence="8">
    <location>
        <position position="309"/>
    </location>
</feature>
<dbReference type="Pfam" id="PF00497">
    <property type="entry name" value="SBP_bac_3"/>
    <property type="match status" value="1"/>
</dbReference>
<dbReference type="CDD" id="cd13403">
    <property type="entry name" value="MLTF-like"/>
    <property type="match status" value="1"/>
</dbReference>
<dbReference type="GO" id="GO:0016829">
    <property type="term" value="F:lyase activity"/>
    <property type="evidence" value="ECO:0007669"/>
    <property type="project" value="UniProtKB-KW"/>
</dbReference>
<evidence type="ECO:0000313" key="10">
    <source>
        <dbReference type="EMBL" id="MCX2976004.1"/>
    </source>
</evidence>
<comment type="similarity">
    <text evidence="1">Belongs to the transglycosylase Slt family.</text>
</comment>
<protein>
    <recommendedName>
        <fullName evidence="8">Membrane-bound lytic murein transglycosylase F</fullName>
        <ecNumber evidence="8">4.2.2.n1</ecNumber>
    </recommendedName>
    <alternativeName>
        <fullName evidence="8">Murein lyase F</fullName>
    </alternativeName>
</protein>
<comment type="caution">
    <text evidence="10">The sequence shown here is derived from an EMBL/GenBank/DDBJ whole genome shotgun (WGS) entry which is preliminary data.</text>
</comment>
<keyword evidence="4 8" id="KW-0472">Membrane</keyword>
<evidence type="ECO:0000256" key="3">
    <source>
        <dbReference type="ARBA" id="ARBA00022729"/>
    </source>
</evidence>
<keyword evidence="5 8" id="KW-0998">Cell outer membrane</keyword>
<evidence type="ECO:0000256" key="6">
    <source>
        <dbReference type="ARBA" id="ARBA00023239"/>
    </source>
</evidence>
<comment type="function">
    <text evidence="8">Murein-degrading enzyme that degrades murein glycan strands and insoluble, high-molecular weight murein sacculi, with the concomitant formation of a 1,6-anhydromuramoyl product. Lytic transglycosylases (LTs) play an integral role in the metabolism of the peptidoglycan (PG) sacculus. Their lytic action creates space within the PG sacculus to allow for its expansion as well as for the insertion of various structures such as secretion systems and flagella.</text>
</comment>
<proteinExistence type="inferred from homology"/>
<keyword evidence="11" id="KW-1185">Reference proteome</keyword>
<organism evidence="10 11">
    <name type="scientific">Candidatus Marimicrobium litorale</name>
    <dbReference type="NCBI Taxonomy" id="2518991"/>
    <lineage>
        <taxon>Bacteria</taxon>
        <taxon>Pseudomonadati</taxon>
        <taxon>Pseudomonadota</taxon>
        <taxon>Gammaproteobacteria</taxon>
        <taxon>Cellvibrionales</taxon>
        <taxon>Halieaceae</taxon>
        <taxon>Marimicrobium</taxon>
    </lineage>
</organism>